<feature type="transmembrane region" description="Helical" evidence="2">
    <location>
        <begin position="327"/>
        <end position="342"/>
    </location>
</feature>
<protein>
    <submittedName>
        <fullName evidence="4">Threonine/serine exporter family protein</fullName>
    </submittedName>
</protein>
<dbReference type="InterPro" id="IPR051361">
    <property type="entry name" value="ThrE/Ser_Exporter"/>
</dbReference>
<feature type="transmembrane region" description="Helical" evidence="2">
    <location>
        <begin position="154"/>
        <end position="172"/>
    </location>
</feature>
<dbReference type="GO" id="GO:0022857">
    <property type="term" value="F:transmembrane transporter activity"/>
    <property type="evidence" value="ECO:0007669"/>
    <property type="project" value="InterPro"/>
</dbReference>
<evidence type="ECO:0000313" key="4">
    <source>
        <dbReference type="EMBL" id="TNC31233.1"/>
    </source>
</evidence>
<dbReference type="EMBL" id="VDFR01000206">
    <property type="protein sequence ID" value="TNC31233.1"/>
    <property type="molecule type" value="Genomic_DNA"/>
</dbReference>
<feature type="transmembrane region" description="Helical" evidence="2">
    <location>
        <begin position="380"/>
        <end position="399"/>
    </location>
</feature>
<keyword evidence="2" id="KW-0812">Transmembrane</keyword>
<dbReference type="PANTHER" id="PTHR31082">
    <property type="entry name" value="PHEROMONE-REGULATED MEMBRANE PROTEIN 10"/>
    <property type="match status" value="1"/>
</dbReference>
<keyword evidence="2" id="KW-1133">Transmembrane helix</keyword>
<dbReference type="AlphaFoldDB" id="A0A5C4M9B8"/>
<feature type="domain" description="Threonine/serine exporter-like N-terminal" evidence="3">
    <location>
        <begin position="51"/>
        <end position="288"/>
    </location>
</feature>
<evidence type="ECO:0000256" key="1">
    <source>
        <dbReference type="ARBA" id="ARBA00034125"/>
    </source>
</evidence>
<proteinExistence type="inferred from homology"/>
<dbReference type="InterPro" id="IPR010619">
    <property type="entry name" value="ThrE-like_N"/>
</dbReference>
<dbReference type="OrthoDB" id="235893at2"/>
<organism evidence="4 6">
    <name type="scientific">Mumia zhuanghuii</name>
    <dbReference type="NCBI Taxonomy" id="2585211"/>
    <lineage>
        <taxon>Bacteria</taxon>
        <taxon>Bacillati</taxon>
        <taxon>Actinomycetota</taxon>
        <taxon>Actinomycetes</taxon>
        <taxon>Propionibacteriales</taxon>
        <taxon>Nocardioidaceae</taxon>
        <taxon>Mumia</taxon>
    </lineage>
</organism>
<comment type="caution">
    <text evidence="4">The sequence shown here is derived from an EMBL/GenBank/DDBJ whole genome shotgun (WGS) entry which is preliminary data.</text>
</comment>
<dbReference type="EMBL" id="VDFR01000071">
    <property type="protein sequence ID" value="TNC44906.1"/>
    <property type="molecule type" value="Genomic_DNA"/>
</dbReference>
<evidence type="ECO:0000259" key="3">
    <source>
        <dbReference type="Pfam" id="PF06738"/>
    </source>
</evidence>
<evidence type="ECO:0000313" key="6">
    <source>
        <dbReference type="Proteomes" id="UP000306740"/>
    </source>
</evidence>
<name>A0A5C4M9B8_9ACTN</name>
<reference evidence="4 6" key="1">
    <citation type="submission" date="2019-05" db="EMBL/GenBank/DDBJ databases">
        <title>Mumia sp. nov., isolated from the intestinal contents of plateau pika (Ochotona curzoniae) in the Qinghai-Tibet plateau of China.</title>
        <authorList>
            <person name="Tian Z."/>
        </authorList>
    </citation>
    <scope>NUCLEOTIDE SEQUENCE [LARGE SCALE GENOMIC DNA]</scope>
    <source>
        <strain evidence="6">527</strain>
        <strain evidence="4">Z527</strain>
    </source>
</reference>
<feature type="transmembrane region" description="Helical" evidence="2">
    <location>
        <begin position="301"/>
        <end position="320"/>
    </location>
</feature>
<feature type="transmembrane region" description="Helical" evidence="2">
    <location>
        <begin position="348"/>
        <end position="368"/>
    </location>
</feature>
<evidence type="ECO:0000313" key="5">
    <source>
        <dbReference type="EMBL" id="TNC44906.1"/>
    </source>
</evidence>
<sequence>MRAVRWSPRRSVRAGLEALARRVLKEREESPAPDTKPSDAEVVAMLRTFAVAQLEVGQPANLVEESLHVIARAYDVGLLRVVVLPTVVLIEVSGRDQDGADRHRTEIEPVPSVETRLDQAQAIERLVVEGMAGHLVPSEAVKQVQAVRASPPRFGALTRLTGYVVLCVGFGLTLNPRAAALGSYALLGLAVALLRLLARAVPTLQSTLPVFAAFLVTLLTCIFVAGAVGDEPLRLIAPALVAFLPGLTLTVAAVELTSNQVVAGASRIVYGTAQLLLLAFGVVAGVRVAGEWPETTSGATLGWWAPFAGILCVAIGFLLFQSAPPRSLPWLVLALLVAYVAQRAGAEVLGGTLSGFVGALAVVPFTRFAAAFRTAPTSMVMLLAAFWFLVPGALGLVGLGEAAARDSAAGIQVLLDTFMSLFAIALGFLVGTGLTRQLRGARARVGARRAS</sequence>
<dbReference type="Pfam" id="PF06738">
    <property type="entry name" value="ThrE"/>
    <property type="match status" value="1"/>
</dbReference>
<dbReference type="Proteomes" id="UP000306740">
    <property type="component" value="Unassembled WGS sequence"/>
</dbReference>
<gene>
    <name evidence="5" type="ORF">FHE65_15875</name>
    <name evidence="4" type="ORF">FHE65_31625</name>
</gene>
<feature type="transmembrane region" description="Helical" evidence="2">
    <location>
        <begin position="235"/>
        <end position="256"/>
    </location>
</feature>
<keyword evidence="2" id="KW-0472">Membrane</keyword>
<feature type="transmembrane region" description="Helical" evidence="2">
    <location>
        <begin position="411"/>
        <end position="434"/>
    </location>
</feature>
<dbReference type="RefSeq" id="WP_139086127.1">
    <property type="nucleotide sequence ID" value="NZ_VDFR01000071.1"/>
</dbReference>
<evidence type="ECO:0000256" key="2">
    <source>
        <dbReference type="SAM" id="Phobius"/>
    </source>
</evidence>
<accession>A0A5C4M9B8</accession>
<feature type="transmembrane region" description="Helical" evidence="2">
    <location>
        <begin position="210"/>
        <end position="229"/>
    </location>
</feature>
<comment type="similarity">
    <text evidence="1">Belongs to the ThrE exporter (TC 2.A.79) family.</text>
</comment>
<dbReference type="PANTHER" id="PTHR31082:SF4">
    <property type="entry name" value="PHEROMONE-REGULATED MEMBRANE PROTEIN 10"/>
    <property type="match status" value="1"/>
</dbReference>
<feature type="transmembrane region" description="Helical" evidence="2">
    <location>
        <begin position="178"/>
        <end position="198"/>
    </location>
</feature>
<feature type="transmembrane region" description="Helical" evidence="2">
    <location>
        <begin position="268"/>
        <end position="289"/>
    </location>
</feature>